<evidence type="ECO:0000256" key="11">
    <source>
        <dbReference type="NCBIfam" id="TIGR00260"/>
    </source>
</evidence>
<accession>A0A7W8DPK2</accession>
<comment type="pathway">
    <text evidence="2">Amino-acid biosynthesis; L-threonine biosynthesis; L-threonine from L-aspartate: step 5/5.</text>
</comment>
<evidence type="ECO:0000313" key="16">
    <source>
        <dbReference type="Proteomes" id="UP000534294"/>
    </source>
</evidence>
<dbReference type="Gene3D" id="3.40.50.1100">
    <property type="match status" value="2"/>
</dbReference>
<dbReference type="InterPro" id="IPR004450">
    <property type="entry name" value="Thr_synthase-like"/>
</dbReference>
<dbReference type="SUPFAM" id="SSF53686">
    <property type="entry name" value="Tryptophan synthase beta subunit-like PLP-dependent enzymes"/>
    <property type="match status" value="1"/>
</dbReference>
<evidence type="ECO:0000259" key="14">
    <source>
        <dbReference type="Pfam" id="PF14821"/>
    </source>
</evidence>
<dbReference type="RefSeq" id="WP_184207530.1">
    <property type="nucleotide sequence ID" value="NZ_JACHIF010000003.1"/>
</dbReference>
<keyword evidence="16" id="KW-1185">Reference proteome</keyword>
<dbReference type="Proteomes" id="UP000534294">
    <property type="component" value="Unassembled WGS sequence"/>
</dbReference>
<dbReference type="EMBL" id="JACHIF010000003">
    <property type="protein sequence ID" value="MBB5037533.1"/>
    <property type="molecule type" value="Genomic_DNA"/>
</dbReference>
<dbReference type="Pfam" id="PF24857">
    <property type="entry name" value="THR4_C"/>
    <property type="match status" value="1"/>
</dbReference>
<feature type="domain" description="Tryptophan synthase beta chain-like PALP" evidence="13">
    <location>
        <begin position="96"/>
        <end position="336"/>
    </location>
</feature>
<comment type="caution">
    <text evidence="15">The sequence shown here is derived from an EMBL/GenBank/DDBJ whole genome shotgun (WGS) entry which is preliminary data.</text>
</comment>
<dbReference type="CDD" id="cd01560">
    <property type="entry name" value="Thr-synth_2"/>
    <property type="match status" value="1"/>
</dbReference>
<dbReference type="GO" id="GO:0009088">
    <property type="term" value="P:threonine biosynthetic process"/>
    <property type="evidence" value="ECO:0007669"/>
    <property type="project" value="UniProtKB-UniRule"/>
</dbReference>
<gene>
    <name evidence="15" type="ORF">HNQ64_001782</name>
</gene>
<evidence type="ECO:0000256" key="6">
    <source>
        <dbReference type="ARBA" id="ARBA00022605"/>
    </source>
</evidence>
<dbReference type="InterPro" id="IPR036052">
    <property type="entry name" value="TrpB-like_PALP_sf"/>
</dbReference>
<evidence type="ECO:0000256" key="2">
    <source>
        <dbReference type="ARBA" id="ARBA00004979"/>
    </source>
</evidence>
<keyword evidence="6" id="KW-0028">Amino-acid biosynthesis</keyword>
<evidence type="ECO:0000256" key="8">
    <source>
        <dbReference type="ARBA" id="ARBA00022898"/>
    </source>
</evidence>
<evidence type="ECO:0000256" key="4">
    <source>
        <dbReference type="ARBA" id="ARBA00013028"/>
    </source>
</evidence>
<evidence type="ECO:0000256" key="7">
    <source>
        <dbReference type="ARBA" id="ARBA00022697"/>
    </source>
</evidence>
<dbReference type="Pfam" id="PF14821">
    <property type="entry name" value="Thr_synth_N"/>
    <property type="match status" value="1"/>
</dbReference>
<feature type="modified residue" description="N6-(pyridoxal phosphate)lysine" evidence="12">
    <location>
        <position position="110"/>
    </location>
</feature>
<comment type="similarity">
    <text evidence="3">Belongs to the threonine synthase family.</text>
</comment>
<dbReference type="PROSITE" id="PS00165">
    <property type="entry name" value="DEHYDRATASE_SER_THR"/>
    <property type="match status" value="1"/>
</dbReference>
<dbReference type="EC" id="4.2.3.1" evidence="4 11"/>
<evidence type="ECO:0000259" key="13">
    <source>
        <dbReference type="Pfam" id="PF00291"/>
    </source>
</evidence>
<evidence type="ECO:0000313" key="15">
    <source>
        <dbReference type="EMBL" id="MBB5037533.1"/>
    </source>
</evidence>
<dbReference type="InterPro" id="IPR037158">
    <property type="entry name" value="Thr_synth_N_sf"/>
</dbReference>
<keyword evidence="8 12" id="KW-0663">Pyridoxal phosphate</keyword>
<dbReference type="InterPro" id="IPR000634">
    <property type="entry name" value="Ser/Thr_deHydtase_PyrdxlP-BS"/>
</dbReference>
<feature type="domain" description="Threonine synthase N-terminal" evidence="14">
    <location>
        <begin position="3"/>
        <end position="78"/>
    </location>
</feature>
<evidence type="ECO:0000256" key="5">
    <source>
        <dbReference type="ARBA" id="ARBA00018679"/>
    </source>
</evidence>
<dbReference type="PANTHER" id="PTHR42690">
    <property type="entry name" value="THREONINE SYNTHASE FAMILY MEMBER"/>
    <property type="match status" value="1"/>
</dbReference>
<protein>
    <recommendedName>
        <fullName evidence="5 11">Threonine synthase</fullName>
        <ecNumber evidence="4 11">4.2.3.1</ecNumber>
    </recommendedName>
</protein>
<reference evidence="15 16" key="1">
    <citation type="submission" date="2020-08" db="EMBL/GenBank/DDBJ databases">
        <title>Genomic Encyclopedia of Type Strains, Phase IV (KMG-IV): sequencing the most valuable type-strain genomes for metagenomic binning, comparative biology and taxonomic classification.</title>
        <authorList>
            <person name="Goeker M."/>
        </authorList>
    </citation>
    <scope>NUCLEOTIDE SEQUENCE [LARGE SCALE GENOMIC DNA]</scope>
    <source>
        <strain evidence="15 16">DSM 12251</strain>
    </source>
</reference>
<sequence length="452" mass="49892">MFYISTRGQTRPHSFTEAVEAGLATDGGLFLPEKLPDLSGKLAGWAGLSYPELAAEFFQIFAPEIPAEEWRALTKEAYSRFDSPDVAPLRKLSDQTYVLELWHGPTLAFKDFALQLLGLLYKRQVKLKGQRLAVLGATSGDTGSAAIHGCMGQEGIEIFILYPTGRVAPLQERQMACTGASNVFAIPVPGTFDDAQRVVKECFGDAAFISEVNLSAVNSINIARVLAQCVYYIWASLKLPAEARATAEFVVPTGNFGNVLAGWLAQQMGLPCGSFRVATNQNDILYRFFETGEYRQGEVAPSFAPSMDIQAASNFERYLYFMLGKDQNRVREIMLRMKNGDRVTLPKTQSSLRASRMDDATIERVIGQVWQDYQYVVDPHTACAFTDMAPDRVSVVLSTASPAKFPEVVQQATGREPLHPSLETLKEKPLETHPLEATAQAVKAFIREKLAL</sequence>
<evidence type="ECO:0000256" key="1">
    <source>
        <dbReference type="ARBA" id="ARBA00001933"/>
    </source>
</evidence>
<organism evidence="15 16">
    <name type="scientific">Prosthecobacter dejongeii</name>
    <dbReference type="NCBI Taxonomy" id="48465"/>
    <lineage>
        <taxon>Bacteria</taxon>
        <taxon>Pseudomonadati</taxon>
        <taxon>Verrucomicrobiota</taxon>
        <taxon>Verrucomicrobiia</taxon>
        <taxon>Verrucomicrobiales</taxon>
        <taxon>Verrucomicrobiaceae</taxon>
        <taxon>Prosthecobacter</taxon>
    </lineage>
</organism>
<dbReference type="NCBIfam" id="TIGR00260">
    <property type="entry name" value="thrC"/>
    <property type="match status" value="1"/>
</dbReference>
<dbReference type="PANTHER" id="PTHR42690:SF1">
    <property type="entry name" value="THREONINE SYNTHASE-LIKE 2"/>
    <property type="match status" value="1"/>
</dbReference>
<dbReference type="Gene3D" id="3.90.1380.10">
    <property type="entry name" value="Threonine synthase, N-terminal domain"/>
    <property type="match status" value="1"/>
</dbReference>
<evidence type="ECO:0000256" key="9">
    <source>
        <dbReference type="ARBA" id="ARBA00023239"/>
    </source>
</evidence>
<dbReference type="GO" id="GO:0030170">
    <property type="term" value="F:pyridoxal phosphate binding"/>
    <property type="evidence" value="ECO:0007669"/>
    <property type="project" value="InterPro"/>
</dbReference>
<dbReference type="Pfam" id="PF00291">
    <property type="entry name" value="PALP"/>
    <property type="match status" value="1"/>
</dbReference>
<dbReference type="GO" id="GO:0004795">
    <property type="term" value="F:threonine synthase activity"/>
    <property type="evidence" value="ECO:0007669"/>
    <property type="project" value="UniProtKB-UniRule"/>
</dbReference>
<keyword evidence="7" id="KW-0791">Threonine biosynthesis</keyword>
<keyword evidence="9 15" id="KW-0456">Lyase</keyword>
<proteinExistence type="inferred from homology"/>
<comment type="cofactor">
    <cofactor evidence="1 12">
        <name>pyridoxal 5'-phosphate</name>
        <dbReference type="ChEBI" id="CHEBI:597326"/>
    </cofactor>
</comment>
<dbReference type="AlphaFoldDB" id="A0A7W8DPK2"/>
<dbReference type="InterPro" id="IPR051166">
    <property type="entry name" value="Threonine_Synthase"/>
</dbReference>
<dbReference type="InterPro" id="IPR029144">
    <property type="entry name" value="Thr_synth_N"/>
</dbReference>
<dbReference type="InterPro" id="IPR001926">
    <property type="entry name" value="TrpB-like_PALP"/>
</dbReference>
<evidence type="ECO:0000256" key="12">
    <source>
        <dbReference type="PIRSR" id="PIRSR604450-51"/>
    </source>
</evidence>
<evidence type="ECO:0000256" key="3">
    <source>
        <dbReference type="ARBA" id="ARBA00005517"/>
    </source>
</evidence>
<name>A0A7W8DPK2_9BACT</name>
<comment type="catalytic activity">
    <reaction evidence="10">
        <text>O-phospho-L-homoserine + H2O = L-threonine + phosphate</text>
        <dbReference type="Rhea" id="RHEA:10840"/>
        <dbReference type="ChEBI" id="CHEBI:15377"/>
        <dbReference type="ChEBI" id="CHEBI:43474"/>
        <dbReference type="ChEBI" id="CHEBI:57590"/>
        <dbReference type="ChEBI" id="CHEBI:57926"/>
        <dbReference type="EC" id="4.2.3.1"/>
    </reaction>
</comment>
<evidence type="ECO:0000256" key="10">
    <source>
        <dbReference type="ARBA" id="ARBA00049144"/>
    </source>
</evidence>
<dbReference type="UniPathway" id="UPA00050">
    <property type="reaction ID" value="UER00065"/>
</dbReference>